<dbReference type="InterPro" id="IPR029058">
    <property type="entry name" value="AB_hydrolase_fold"/>
</dbReference>
<dbReference type="GO" id="GO:0016788">
    <property type="term" value="F:hydrolase activity, acting on ester bonds"/>
    <property type="evidence" value="ECO:0007669"/>
    <property type="project" value="UniProtKB-ARBA"/>
</dbReference>
<dbReference type="SUPFAM" id="SSF53474">
    <property type="entry name" value="alpha/beta-Hydrolases"/>
    <property type="match status" value="1"/>
</dbReference>
<evidence type="ECO:0000256" key="2">
    <source>
        <dbReference type="ARBA" id="ARBA00038115"/>
    </source>
</evidence>
<dbReference type="Pfam" id="PF12697">
    <property type="entry name" value="Abhydrolase_6"/>
    <property type="match status" value="1"/>
</dbReference>
<dbReference type="InterPro" id="IPR000073">
    <property type="entry name" value="AB_hydrolase_1"/>
</dbReference>
<accession>A0A2N5V0K0</accession>
<comment type="caution">
    <text evidence="4">The sequence shown here is derived from an EMBL/GenBank/DDBJ whole genome shotgun (WGS) entry which is preliminary data.</text>
</comment>
<dbReference type="InterPro" id="IPR050261">
    <property type="entry name" value="FrsA_esterase"/>
</dbReference>
<sequence length="314" mass="33975">MANGLALPRSAGLPHFAARFANAGYTVLLFDFRHLGDSTGQPRQLVSPTTQLEDYVTVLRFVTDPNSHAQALSRKIPCSKVVLWGWSNSGGHVAKLATQADKLPIAAVMTLDPLCDGRTNLLHHMWHNPFGLARIGHWVLGDFLLSIFPVINKQTSFTIPAFGPGGMLGSPEAENGFQMLNSGSTEGDDGTVQELGNFGFGKGPNVVNEIAARYGFEVLSQRCHGTEVKCPVFVSWAKDDGDGLIPSKIPRRFAEDCLKAENSPISIDVHEHEGDHFGLHFGGAGFEAGIERQLQFLHSVFGSAAPETKESKSK</sequence>
<gene>
    <name evidence="4" type="ORF">PCASD_06759</name>
</gene>
<proteinExistence type="inferred from homology"/>
<comment type="similarity">
    <text evidence="2">Belongs to the AB hydrolase superfamily. FUS2 hydrolase family.</text>
</comment>
<keyword evidence="1" id="KW-0378">Hydrolase</keyword>
<name>A0A2N5V0K0_9BASI</name>
<feature type="domain" description="AB hydrolase-1" evidence="3">
    <location>
        <begin position="15"/>
        <end position="139"/>
    </location>
</feature>
<dbReference type="Proteomes" id="UP000235392">
    <property type="component" value="Unassembled WGS sequence"/>
</dbReference>
<dbReference type="PANTHER" id="PTHR22946">
    <property type="entry name" value="DIENELACTONE HYDROLASE DOMAIN-CONTAINING PROTEIN-RELATED"/>
    <property type="match status" value="1"/>
</dbReference>
<evidence type="ECO:0000256" key="1">
    <source>
        <dbReference type="ARBA" id="ARBA00022801"/>
    </source>
</evidence>
<evidence type="ECO:0000259" key="3">
    <source>
        <dbReference type="Pfam" id="PF12697"/>
    </source>
</evidence>
<dbReference type="Gene3D" id="3.40.50.1820">
    <property type="entry name" value="alpha/beta hydrolase"/>
    <property type="match status" value="1"/>
</dbReference>
<protein>
    <recommendedName>
        <fullName evidence="3">AB hydrolase-1 domain-containing protein</fullName>
    </recommendedName>
</protein>
<organism evidence="4 5">
    <name type="scientific">Puccinia coronata f. sp. avenae</name>
    <dbReference type="NCBI Taxonomy" id="200324"/>
    <lineage>
        <taxon>Eukaryota</taxon>
        <taxon>Fungi</taxon>
        <taxon>Dikarya</taxon>
        <taxon>Basidiomycota</taxon>
        <taxon>Pucciniomycotina</taxon>
        <taxon>Pucciniomycetes</taxon>
        <taxon>Pucciniales</taxon>
        <taxon>Pucciniaceae</taxon>
        <taxon>Puccinia</taxon>
    </lineage>
</organism>
<reference evidence="4 5" key="1">
    <citation type="submission" date="2017-11" db="EMBL/GenBank/DDBJ databases">
        <title>De novo assembly and phasing of dikaryotic genomes from two isolates of Puccinia coronata f. sp. avenae, the causal agent of oat crown rust.</title>
        <authorList>
            <person name="Miller M.E."/>
            <person name="Zhang Y."/>
            <person name="Omidvar V."/>
            <person name="Sperschneider J."/>
            <person name="Schwessinger B."/>
            <person name="Raley C."/>
            <person name="Palmer J.M."/>
            <person name="Garnica D."/>
            <person name="Upadhyaya N."/>
            <person name="Rathjen J."/>
            <person name="Taylor J.M."/>
            <person name="Park R.F."/>
            <person name="Dodds P.N."/>
            <person name="Hirsch C.D."/>
            <person name="Kianian S.F."/>
            <person name="Figueroa M."/>
        </authorList>
    </citation>
    <scope>NUCLEOTIDE SEQUENCE [LARGE SCALE GENOMIC DNA]</scope>
    <source>
        <strain evidence="4">12SD80</strain>
    </source>
</reference>
<dbReference type="AlphaFoldDB" id="A0A2N5V0K0"/>
<evidence type="ECO:0000313" key="5">
    <source>
        <dbReference type="Proteomes" id="UP000235392"/>
    </source>
</evidence>
<evidence type="ECO:0000313" key="4">
    <source>
        <dbReference type="EMBL" id="PLW43523.1"/>
    </source>
</evidence>
<dbReference type="PANTHER" id="PTHR22946:SF9">
    <property type="entry name" value="POLYKETIDE TRANSFERASE AF380"/>
    <property type="match status" value="1"/>
</dbReference>
<dbReference type="EMBL" id="PGCI01000067">
    <property type="protein sequence ID" value="PLW43523.1"/>
    <property type="molecule type" value="Genomic_DNA"/>
</dbReference>